<evidence type="ECO:0000313" key="2">
    <source>
        <dbReference type="Proteomes" id="UP000078200"/>
    </source>
</evidence>
<sequence>MSFGLGIHANILIHFNSGLHFQLKLERNYHTSGTLQTLCYSHKHSHSVTTTKQFHKRISCYVWPRFRDVCLPSFAWLLLCSKLRSTPSTQHNYKQYIHVLSKEREKLYEKL</sequence>
<dbReference type="EnsemblMetazoa" id="GAUT038556-RA">
    <property type="protein sequence ID" value="GAUT038556-PA"/>
    <property type="gene ID" value="GAUT038556"/>
</dbReference>
<evidence type="ECO:0000313" key="1">
    <source>
        <dbReference type="EnsemblMetazoa" id="GAUT038556-PA"/>
    </source>
</evidence>
<proteinExistence type="predicted"/>
<dbReference type="Proteomes" id="UP000078200">
    <property type="component" value="Unassembled WGS sequence"/>
</dbReference>
<keyword evidence="2" id="KW-1185">Reference proteome</keyword>
<organism evidence="1 2">
    <name type="scientific">Glossina austeni</name>
    <name type="common">Savannah tsetse fly</name>
    <dbReference type="NCBI Taxonomy" id="7395"/>
    <lineage>
        <taxon>Eukaryota</taxon>
        <taxon>Metazoa</taxon>
        <taxon>Ecdysozoa</taxon>
        <taxon>Arthropoda</taxon>
        <taxon>Hexapoda</taxon>
        <taxon>Insecta</taxon>
        <taxon>Pterygota</taxon>
        <taxon>Neoptera</taxon>
        <taxon>Endopterygota</taxon>
        <taxon>Diptera</taxon>
        <taxon>Brachycera</taxon>
        <taxon>Muscomorpha</taxon>
        <taxon>Hippoboscoidea</taxon>
        <taxon>Glossinidae</taxon>
        <taxon>Glossina</taxon>
    </lineage>
</organism>
<dbReference type="AlphaFoldDB" id="A0A1A9VII0"/>
<dbReference type="STRING" id="7395.A0A1A9VII0"/>
<protein>
    <submittedName>
        <fullName evidence="1">Uncharacterized protein</fullName>
    </submittedName>
</protein>
<accession>A0A1A9VII0</accession>
<name>A0A1A9VII0_GLOAU</name>
<dbReference type="VEuPathDB" id="VectorBase:GAUT038556"/>
<reference evidence="1" key="1">
    <citation type="submission" date="2020-05" db="UniProtKB">
        <authorList>
            <consortium name="EnsemblMetazoa"/>
        </authorList>
    </citation>
    <scope>IDENTIFICATION</scope>
    <source>
        <strain evidence="1">TTRI</strain>
    </source>
</reference>